<accession>A0A9P8RMW7</accession>
<dbReference type="PANTHER" id="PTHR15948:SF0">
    <property type="entry name" value="GOLGI PH REGULATOR A-RELATED"/>
    <property type="match status" value="1"/>
</dbReference>
<feature type="transmembrane region" description="Helical" evidence="5">
    <location>
        <begin position="180"/>
        <end position="200"/>
    </location>
</feature>
<feature type="transmembrane region" description="Helical" evidence="5">
    <location>
        <begin position="103"/>
        <end position="122"/>
    </location>
</feature>
<dbReference type="InterPro" id="IPR015672">
    <property type="entry name" value="GPHR/GTG"/>
</dbReference>
<dbReference type="GO" id="GO:0016020">
    <property type="term" value="C:membrane"/>
    <property type="evidence" value="ECO:0007669"/>
    <property type="project" value="UniProtKB-SubCell"/>
</dbReference>
<feature type="domain" description="Golgi pH regulator conserved" evidence="7">
    <location>
        <begin position="228"/>
        <end position="291"/>
    </location>
</feature>
<dbReference type="InterPro" id="IPR022535">
    <property type="entry name" value="Golgi_pH-regulator_cons_dom"/>
</dbReference>
<feature type="transmembrane region" description="Helical" evidence="5">
    <location>
        <begin position="231"/>
        <end position="251"/>
    </location>
</feature>
<keyword evidence="4 5" id="KW-0472">Membrane</keyword>
<feature type="transmembrane region" description="Helical" evidence="5">
    <location>
        <begin position="26"/>
        <end position="47"/>
    </location>
</feature>
<dbReference type="Pfam" id="PF12537">
    <property type="entry name" value="GPHR_N"/>
    <property type="match status" value="1"/>
</dbReference>
<feature type="transmembrane region" description="Helical" evidence="5">
    <location>
        <begin position="530"/>
        <end position="548"/>
    </location>
</feature>
<evidence type="ECO:0000256" key="4">
    <source>
        <dbReference type="ARBA" id="ARBA00023136"/>
    </source>
</evidence>
<dbReference type="Pfam" id="PF12430">
    <property type="entry name" value="ABA_GPCR"/>
    <property type="match status" value="1"/>
</dbReference>
<evidence type="ECO:0000313" key="8">
    <source>
        <dbReference type="EMBL" id="KAH0557137.1"/>
    </source>
</evidence>
<feature type="transmembrane region" description="Helical" evidence="5">
    <location>
        <begin position="364"/>
        <end position="387"/>
    </location>
</feature>
<evidence type="ECO:0000259" key="7">
    <source>
        <dbReference type="Pfam" id="PF12537"/>
    </source>
</evidence>
<feature type="non-terminal residue" evidence="8">
    <location>
        <position position="568"/>
    </location>
</feature>
<evidence type="ECO:0000256" key="1">
    <source>
        <dbReference type="ARBA" id="ARBA00004141"/>
    </source>
</evidence>
<feature type="transmembrane region" description="Helical" evidence="5">
    <location>
        <begin position="137"/>
        <end position="159"/>
    </location>
</feature>
<dbReference type="AlphaFoldDB" id="A0A9P8RMW7"/>
<sequence length="568" mass="61271">MLPDDKCDDSGCSVASLRHARSSMHATTVLVESLPFVVTFVAIATVVHRRFYSRLSGHSVFSEDAECNRLPARGHASSSRSSSSLRPVAWLRRVRAGVTAPRLMALSFSATFALTCVVPELVLCEISNLLHPEVRGLAVRVTISALLILLLVVTPLLQLHSIIKGLGLGFRGSGRSCSRVGWVLEAFGFTLWIVGFWWVGQGLPGTHPELGGGGGGLRGSSAGETVREGCIARVAVIGIALMALLSGFASVSTPWQKFGVKYHPVTEADLVRKQAGLEATDEMLAEKTSRLRALERKMTEMPSEGLFTKVMGTIRGNADVQECRSLQVEIHGLQTMRSSLKASLSALQRRWHAQQRMSTRLGRLLSVANYLFSIYCLYRIFAASISISRRWWSWWSSPSSSSSFLNNATAPPGSPADPITNLLALIAKHGYPTIDQAAWARQISFVLSGVILLASFSSVMQTIHFFSRLAPAMLFLHAQANLALLTSQISGTYAISSALLLRSNLPHDMRSVISDALGAPLEPSVVDSWFETWFLVASLATAVGLLLARKIVGGAAGAGDDDDGDDAV</sequence>
<dbReference type="EMBL" id="JAGHQM010000898">
    <property type="protein sequence ID" value="KAH0557137.1"/>
    <property type="molecule type" value="Genomic_DNA"/>
</dbReference>
<organism evidence="8 9">
    <name type="scientific">Trichoglossum hirsutum</name>
    <dbReference type="NCBI Taxonomy" id="265104"/>
    <lineage>
        <taxon>Eukaryota</taxon>
        <taxon>Fungi</taxon>
        <taxon>Dikarya</taxon>
        <taxon>Ascomycota</taxon>
        <taxon>Pezizomycotina</taxon>
        <taxon>Geoglossomycetes</taxon>
        <taxon>Geoglossales</taxon>
        <taxon>Geoglossaceae</taxon>
        <taxon>Trichoglossum</taxon>
    </lineage>
</organism>
<keyword evidence="3 5" id="KW-1133">Transmembrane helix</keyword>
<comment type="subcellular location">
    <subcellularLocation>
        <location evidence="1">Membrane</location>
        <topology evidence="1">Multi-pass membrane protein</topology>
    </subcellularLocation>
</comment>
<dbReference type="PANTHER" id="PTHR15948">
    <property type="entry name" value="G-PROTEIN COUPLED RECEPTOR 89-RELATED"/>
    <property type="match status" value="1"/>
</dbReference>
<dbReference type="InterPro" id="IPR025969">
    <property type="entry name" value="ABA_GPCR_dom"/>
</dbReference>
<dbReference type="Proteomes" id="UP000750711">
    <property type="component" value="Unassembled WGS sequence"/>
</dbReference>
<feature type="domain" description="Abscisic acid G-protein coupled receptor-like" evidence="6">
    <location>
        <begin position="356"/>
        <end position="550"/>
    </location>
</feature>
<evidence type="ECO:0000256" key="5">
    <source>
        <dbReference type="SAM" id="Phobius"/>
    </source>
</evidence>
<comment type="caution">
    <text evidence="8">The sequence shown here is derived from an EMBL/GenBank/DDBJ whole genome shotgun (WGS) entry which is preliminary data.</text>
</comment>
<evidence type="ECO:0000259" key="6">
    <source>
        <dbReference type="Pfam" id="PF12430"/>
    </source>
</evidence>
<feature type="transmembrane region" description="Helical" evidence="5">
    <location>
        <begin position="480"/>
        <end position="501"/>
    </location>
</feature>
<evidence type="ECO:0000313" key="9">
    <source>
        <dbReference type="Proteomes" id="UP000750711"/>
    </source>
</evidence>
<protein>
    <submittedName>
        <fullName evidence="8">Uncharacterized protein</fullName>
    </submittedName>
</protein>
<reference evidence="8" key="1">
    <citation type="submission" date="2021-03" db="EMBL/GenBank/DDBJ databases">
        <title>Comparative genomics and phylogenomic investigation of the class Geoglossomycetes provide insights into ecological specialization and systematics.</title>
        <authorList>
            <person name="Melie T."/>
            <person name="Pirro S."/>
            <person name="Miller A.N."/>
            <person name="Quandt A."/>
        </authorList>
    </citation>
    <scope>NUCLEOTIDE SEQUENCE</scope>
    <source>
        <strain evidence="8">CAQ_001_2017</strain>
    </source>
</reference>
<evidence type="ECO:0000256" key="2">
    <source>
        <dbReference type="ARBA" id="ARBA00022692"/>
    </source>
</evidence>
<gene>
    <name evidence="8" type="ORF">GP486_005071</name>
</gene>
<keyword evidence="9" id="KW-1185">Reference proteome</keyword>
<proteinExistence type="predicted"/>
<keyword evidence="2 5" id="KW-0812">Transmembrane</keyword>
<feature type="transmembrane region" description="Helical" evidence="5">
    <location>
        <begin position="439"/>
        <end position="459"/>
    </location>
</feature>
<name>A0A9P8RMW7_9PEZI</name>
<evidence type="ECO:0000256" key="3">
    <source>
        <dbReference type="ARBA" id="ARBA00022989"/>
    </source>
</evidence>